<name>A0A2C9UUJ2_MANES</name>
<keyword evidence="1" id="KW-1133">Transmembrane helix</keyword>
<protein>
    <submittedName>
        <fullName evidence="2">Uncharacterized protein</fullName>
    </submittedName>
</protein>
<dbReference type="AlphaFoldDB" id="A0A2C9UUJ2"/>
<feature type="transmembrane region" description="Helical" evidence="1">
    <location>
        <begin position="54"/>
        <end position="75"/>
    </location>
</feature>
<dbReference type="EMBL" id="CM004398">
    <property type="protein sequence ID" value="OAY34576.1"/>
    <property type="molecule type" value="Genomic_DNA"/>
</dbReference>
<evidence type="ECO:0000313" key="2">
    <source>
        <dbReference type="EMBL" id="OAY34576.1"/>
    </source>
</evidence>
<accession>A0A2C9UUJ2</accession>
<keyword evidence="1" id="KW-0472">Membrane</keyword>
<proteinExistence type="predicted"/>
<feature type="transmembrane region" description="Helical" evidence="1">
    <location>
        <begin position="27"/>
        <end position="47"/>
    </location>
</feature>
<gene>
    <name evidence="2" type="ORF">MANES_12G030900</name>
</gene>
<sequence length="82" mass="9357">MFPYWFDCRNDGKHSVLALSDHSLSHYANFVLYLNQVMCLLLICQVFSENEMMIYLCFPIGLIAVMMASSNVLALSDHSLGY</sequence>
<evidence type="ECO:0000256" key="1">
    <source>
        <dbReference type="SAM" id="Phobius"/>
    </source>
</evidence>
<keyword evidence="1" id="KW-0812">Transmembrane</keyword>
<reference evidence="2" key="1">
    <citation type="submission" date="2016-02" db="EMBL/GenBank/DDBJ databases">
        <title>WGS assembly of Manihot esculenta.</title>
        <authorList>
            <person name="Bredeson J.V."/>
            <person name="Prochnik S.E."/>
            <person name="Lyons J.B."/>
            <person name="Schmutz J."/>
            <person name="Grimwood J."/>
            <person name="Vrebalov J."/>
            <person name="Bart R.S."/>
            <person name="Amuge T."/>
            <person name="Ferguson M.E."/>
            <person name="Green R."/>
            <person name="Putnam N."/>
            <person name="Stites J."/>
            <person name="Rounsley S."/>
            <person name="Rokhsar D.S."/>
        </authorList>
    </citation>
    <scope>NUCLEOTIDE SEQUENCE [LARGE SCALE GENOMIC DNA]</scope>
    <source>
        <tissue evidence="2">Leaf</tissue>
    </source>
</reference>
<organism evidence="2">
    <name type="scientific">Manihot esculenta</name>
    <name type="common">Cassava</name>
    <name type="synonym">Jatropha manihot</name>
    <dbReference type="NCBI Taxonomy" id="3983"/>
    <lineage>
        <taxon>Eukaryota</taxon>
        <taxon>Viridiplantae</taxon>
        <taxon>Streptophyta</taxon>
        <taxon>Embryophyta</taxon>
        <taxon>Tracheophyta</taxon>
        <taxon>Spermatophyta</taxon>
        <taxon>Magnoliopsida</taxon>
        <taxon>eudicotyledons</taxon>
        <taxon>Gunneridae</taxon>
        <taxon>Pentapetalae</taxon>
        <taxon>rosids</taxon>
        <taxon>fabids</taxon>
        <taxon>Malpighiales</taxon>
        <taxon>Euphorbiaceae</taxon>
        <taxon>Crotonoideae</taxon>
        <taxon>Manihoteae</taxon>
        <taxon>Manihot</taxon>
    </lineage>
</organism>